<reference evidence="6" key="1">
    <citation type="journal article" date="2019" name="Int. J. Syst. Evol. Microbiol.">
        <title>The Global Catalogue of Microorganisms (GCM) 10K type strain sequencing project: providing services to taxonomists for standard genome sequencing and annotation.</title>
        <authorList>
            <consortium name="The Broad Institute Genomics Platform"/>
            <consortium name="The Broad Institute Genome Sequencing Center for Infectious Disease"/>
            <person name="Wu L."/>
            <person name="Ma J."/>
        </authorList>
    </citation>
    <scope>NUCLEOTIDE SEQUENCE [LARGE SCALE GENOMIC DNA]</scope>
    <source>
        <strain evidence="6">JCM 18303</strain>
    </source>
</reference>
<dbReference type="PROSITE" id="PS50991">
    <property type="entry name" value="PYR_CT"/>
    <property type="match status" value="1"/>
</dbReference>
<feature type="domain" description="Pyruvate carboxyltransferase" evidence="4">
    <location>
        <begin position="2"/>
        <end position="271"/>
    </location>
</feature>
<dbReference type="PANTHER" id="PTHR42738:SF7">
    <property type="entry name" value="HYDROXYMETHYLGLUTARYL-COA LYASE"/>
    <property type="match status" value="1"/>
</dbReference>
<keyword evidence="2" id="KW-0479">Metal-binding</keyword>
<dbReference type="GO" id="GO:0016829">
    <property type="term" value="F:lyase activity"/>
    <property type="evidence" value="ECO:0007669"/>
    <property type="project" value="UniProtKB-KW"/>
</dbReference>
<evidence type="ECO:0000313" key="5">
    <source>
        <dbReference type="EMBL" id="GAA5167489.1"/>
    </source>
</evidence>
<proteinExistence type="inferred from homology"/>
<keyword evidence="6" id="KW-1185">Reference proteome</keyword>
<comment type="caution">
    <text evidence="5">The sequence shown here is derived from an EMBL/GenBank/DDBJ whole genome shotgun (WGS) entry which is preliminary data.</text>
</comment>
<sequence>MIDVIEVSPRDGLQNEPVALPTGAKIELIERAAAAGARRIEAVSFVRPDAVPAMADAEAVMKGLDRRPGVSYIGLVLNRRGLARAVDAGVDEINVVVPVTDEFARRNQNASAEALIEMAEEVVAEAAGRDLPGSVTLAVSFGCPFSGEVDPARVVEFGVRAARAGAAELALADTIGVAVPAQVRGLVDKLRAELGDGTPPLRMHFHNTRNTGYANAVASVDLGVTRLDASTGGIGGCPFAPGATGNIATEDLVYLLERSGLRTGLDLAALIDTAGFLAGALGRPVPALLPRAGGFPAG</sequence>
<dbReference type="Pfam" id="PF00682">
    <property type="entry name" value="HMGL-like"/>
    <property type="match status" value="1"/>
</dbReference>
<evidence type="ECO:0000313" key="6">
    <source>
        <dbReference type="Proteomes" id="UP001428817"/>
    </source>
</evidence>
<name>A0ABP9QV19_9PSEU</name>
<evidence type="ECO:0000259" key="4">
    <source>
        <dbReference type="PROSITE" id="PS50991"/>
    </source>
</evidence>
<protein>
    <submittedName>
        <fullName evidence="5">Hydroxymethylglutaryl-CoA lyase</fullName>
    </submittedName>
</protein>
<dbReference type="RefSeq" id="WP_185059881.1">
    <property type="nucleotide sequence ID" value="NZ_BAABJP010000037.1"/>
</dbReference>
<comment type="similarity">
    <text evidence="1">Belongs to the HMG-CoA lyase family.</text>
</comment>
<evidence type="ECO:0000256" key="3">
    <source>
        <dbReference type="ARBA" id="ARBA00023239"/>
    </source>
</evidence>
<dbReference type="EMBL" id="BAABJP010000037">
    <property type="protein sequence ID" value="GAA5167489.1"/>
    <property type="molecule type" value="Genomic_DNA"/>
</dbReference>
<dbReference type="PANTHER" id="PTHR42738">
    <property type="entry name" value="HYDROXYMETHYLGLUTARYL-COA LYASE"/>
    <property type="match status" value="1"/>
</dbReference>
<dbReference type="InterPro" id="IPR013785">
    <property type="entry name" value="Aldolase_TIM"/>
</dbReference>
<organism evidence="5 6">
    <name type="scientific">Pseudonocardia eucalypti</name>
    <dbReference type="NCBI Taxonomy" id="648755"/>
    <lineage>
        <taxon>Bacteria</taxon>
        <taxon>Bacillati</taxon>
        <taxon>Actinomycetota</taxon>
        <taxon>Actinomycetes</taxon>
        <taxon>Pseudonocardiales</taxon>
        <taxon>Pseudonocardiaceae</taxon>
        <taxon>Pseudonocardia</taxon>
    </lineage>
</organism>
<evidence type="ECO:0000256" key="2">
    <source>
        <dbReference type="ARBA" id="ARBA00022723"/>
    </source>
</evidence>
<dbReference type="NCBIfam" id="NF004283">
    <property type="entry name" value="PRK05692.1"/>
    <property type="match status" value="1"/>
</dbReference>
<accession>A0ABP9QV19</accession>
<gene>
    <name evidence="5" type="ORF">GCM10023321_60310</name>
</gene>
<dbReference type="Proteomes" id="UP001428817">
    <property type="component" value="Unassembled WGS sequence"/>
</dbReference>
<dbReference type="SUPFAM" id="SSF51569">
    <property type="entry name" value="Aldolase"/>
    <property type="match status" value="1"/>
</dbReference>
<dbReference type="InterPro" id="IPR043594">
    <property type="entry name" value="HMGL"/>
</dbReference>
<dbReference type="InterPro" id="IPR000891">
    <property type="entry name" value="PYR_CT"/>
</dbReference>
<dbReference type="CDD" id="cd07938">
    <property type="entry name" value="DRE_TIM_HMGL"/>
    <property type="match status" value="1"/>
</dbReference>
<keyword evidence="3 5" id="KW-0456">Lyase</keyword>
<evidence type="ECO:0000256" key="1">
    <source>
        <dbReference type="ARBA" id="ARBA00009405"/>
    </source>
</evidence>
<dbReference type="Gene3D" id="3.20.20.70">
    <property type="entry name" value="Aldolase class I"/>
    <property type="match status" value="1"/>
</dbReference>